<dbReference type="EMBL" id="CACVAW010000010">
    <property type="protein sequence ID" value="CAA6803329.1"/>
    <property type="molecule type" value="Genomic_DNA"/>
</dbReference>
<dbReference type="AlphaFoldDB" id="A0A6S6SEW0"/>
<accession>A0A6S6SEW0</accession>
<dbReference type="PANTHER" id="PTHR43312">
    <property type="entry name" value="D-THREO-ALDOSE 1-DEHYDROGENASE"/>
    <property type="match status" value="1"/>
</dbReference>
<dbReference type="Gene3D" id="3.20.20.100">
    <property type="entry name" value="NADP-dependent oxidoreductase domain"/>
    <property type="match status" value="1"/>
</dbReference>
<dbReference type="CDD" id="cd19099">
    <property type="entry name" value="AKR_unchar"/>
    <property type="match status" value="1"/>
</dbReference>
<name>A0A6S6SEW0_9BACT</name>
<evidence type="ECO:0000313" key="2">
    <source>
        <dbReference type="EMBL" id="CAA6803329.1"/>
    </source>
</evidence>
<evidence type="ECO:0000259" key="1">
    <source>
        <dbReference type="Pfam" id="PF00248"/>
    </source>
</evidence>
<proteinExistence type="predicted"/>
<dbReference type="InterPro" id="IPR053135">
    <property type="entry name" value="AKR2_Oxidoreductase"/>
</dbReference>
<feature type="domain" description="NADP-dependent oxidoreductase" evidence="1">
    <location>
        <begin position="7"/>
        <end position="177"/>
    </location>
</feature>
<dbReference type="Pfam" id="PF00248">
    <property type="entry name" value="Aldo_ket_red"/>
    <property type="match status" value="1"/>
</dbReference>
<dbReference type="SUPFAM" id="SSF51430">
    <property type="entry name" value="NAD(P)-linked oxidoreductase"/>
    <property type="match status" value="1"/>
</dbReference>
<gene>
    <name evidence="2" type="ORF">HELGO_WM2652</name>
</gene>
<reference evidence="2" key="1">
    <citation type="submission" date="2020-01" db="EMBL/GenBank/DDBJ databases">
        <authorList>
            <person name="Meier V. D."/>
            <person name="Meier V D."/>
        </authorList>
    </citation>
    <scope>NUCLEOTIDE SEQUENCE</scope>
    <source>
        <strain evidence="2">HLG_WM_MAG_12</strain>
    </source>
</reference>
<protein>
    <recommendedName>
        <fullName evidence="1">NADP-dependent oxidoreductase domain-containing protein</fullName>
    </recommendedName>
</protein>
<dbReference type="InterPro" id="IPR036812">
    <property type="entry name" value="NAD(P)_OxRdtase_dom_sf"/>
</dbReference>
<organism evidence="2">
    <name type="scientific">uncultured Campylobacterales bacterium</name>
    <dbReference type="NCBI Taxonomy" id="352960"/>
    <lineage>
        <taxon>Bacteria</taxon>
        <taxon>Pseudomonadati</taxon>
        <taxon>Campylobacterota</taxon>
        <taxon>Epsilonproteobacteria</taxon>
        <taxon>Campylobacterales</taxon>
        <taxon>environmental samples</taxon>
    </lineage>
</organism>
<dbReference type="InterPro" id="IPR023210">
    <property type="entry name" value="NADP_OxRdtase_dom"/>
</dbReference>
<sequence>MLSKFSFGTYRTTNKDTSHKEALKHAIDVGIRDIDTSSNYMFGDAELLIADVLKETNKKVKVVSKGGYIQGPTLERVKNGYKVEDLVEYDPNCFHSISPDFLDDQIEKSLQRLGTECIDTYLLHNPEYYLMAELKKSEDIKHHQNIMQERIKKAFGTLEQKVKEGKIKNYGISSNSFAKKSDDKYFLEYKNLIKHAKNIAGEGHHLKVLQLPMNLLETHGEACAKWGYENNLEIHINRPLNAFHPKLGMVRLANYSRCSEYLELLQKSKDLSPELTPIITQLESILTDFRWAGDIDDTLTYKVIPHINKNVTLNTNEEIDILSDFLDCYKAEAKHLLSVKTKYELKKRDINVQESIDKTAIKYLKDNPHITKILIGMRSKEYVDRVLQY</sequence>
<dbReference type="PANTHER" id="PTHR43312:SF1">
    <property type="entry name" value="NADP-DEPENDENT OXIDOREDUCTASE DOMAIN-CONTAINING PROTEIN"/>
    <property type="match status" value="1"/>
</dbReference>